<accession>A0A3N0HY93</accession>
<keyword evidence="1" id="KW-0472">Membrane</keyword>
<keyword evidence="1" id="KW-1133">Transmembrane helix</keyword>
<evidence type="ECO:0000313" key="2">
    <source>
        <dbReference type="EMBL" id="RNM29739.1"/>
    </source>
</evidence>
<gene>
    <name evidence="2" type="ORF">EDX97_08905</name>
</gene>
<proteinExistence type="predicted"/>
<feature type="transmembrane region" description="Helical" evidence="1">
    <location>
        <begin position="137"/>
        <end position="158"/>
    </location>
</feature>
<keyword evidence="3" id="KW-1185">Reference proteome</keyword>
<organism evidence="2 3">
    <name type="scientific">Absicoccus porci</name>
    <dbReference type="NCBI Taxonomy" id="2486576"/>
    <lineage>
        <taxon>Bacteria</taxon>
        <taxon>Bacillati</taxon>
        <taxon>Bacillota</taxon>
        <taxon>Erysipelotrichia</taxon>
        <taxon>Erysipelotrichales</taxon>
        <taxon>Erysipelotrichaceae</taxon>
        <taxon>Absicoccus</taxon>
    </lineage>
</organism>
<sequence length="188" mass="21848">MKLRTLFVFLLIMALLDTLIVYIWPPDFTFQAISCVPHLCFMALLLLVYKRNWIDRVLMGILCGLIYDYFFLSTFPLSTILFPAACFGLGWLIEKVSDDVRWLSLGTMGCVILLDILPFIVSKLFGQVTVSFSRWFVHVELLTIVFHCAALLALYYIIDVMDRISTRHSNQKNAMEKKNYRRIRSFGK</sequence>
<dbReference type="EMBL" id="RJQC01000003">
    <property type="protein sequence ID" value="RNM29739.1"/>
    <property type="molecule type" value="Genomic_DNA"/>
</dbReference>
<feature type="transmembrane region" description="Helical" evidence="1">
    <location>
        <begin position="7"/>
        <end position="24"/>
    </location>
</feature>
<dbReference type="AlphaFoldDB" id="A0A3N0HY93"/>
<dbReference type="OrthoDB" id="1654929at2"/>
<feature type="transmembrane region" description="Helical" evidence="1">
    <location>
        <begin position="30"/>
        <end position="49"/>
    </location>
</feature>
<keyword evidence="1" id="KW-0812">Transmembrane</keyword>
<feature type="transmembrane region" description="Helical" evidence="1">
    <location>
        <begin position="105"/>
        <end position="125"/>
    </location>
</feature>
<comment type="caution">
    <text evidence="2">The sequence shown here is derived from an EMBL/GenBank/DDBJ whole genome shotgun (WGS) entry which is preliminary data.</text>
</comment>
<reference evidence="2 3" key="1">
    <citation type="submission" date="2018-11" db="EMBL/GenBank/DDBJ databases">
        <title>Clostridium sp. nov., a member of the family Erysipelotrichaceae isolated from pig faeces.</title>
        <authorList>
            <person name="Chang Y.-H."/>
        </authorList>
    </citation>
    <scope>NUCLEOTIDE SEQUENCE [LARGE SCALE GENOMIC DNA]</scope>
    <source>
        <strain evidence="2 3">YH-panp20</strain>
    </source>
</reference>
<feature type="transmembrane region" description="Helical" evidence="1">
    <location>
        <begin position="69"/>
        <end position="93"/>
    </location>
</feature>
<evidence type="ECO:0000313" key="3">
    <source>
        <dbReference type="Proteomes" id="UP000276568"/>
    </source>
</evidence>
<name>A0A3N0HY93_9FIRM</name>
<dbReference type="RefSeq" id="WP_128520802.1">
    <property type="nucleotide sequence ID" value="NZ_RJQC01000003.1"/>
</dbReference>
<protein>
    <recommendedName>
        <fullName evidence="4">Rod shape-determining protein MreD</fullName>
    </recommendedName>
</protein>
<evidence type="ECO:0008006" key="4">
    <source>
        <dbReference type="Google" id="ProtNLM"/>
    </source>
</evidence>
<evidence type="ECO:0000256" key="1">
    <source>
        <dbReference type="SAM" id="Phobius"/>
    </source>
</evidence>
<dbReference type="Proteomes" id="UP000276568">
    <property type="component" value="Unassembled WGS sequence"/>
</dbReference>